<feature type="non-terminal residue" evidence="3">
    <location>
        <position position="234"/>
    </location>
</feature>
<feature type="transmembrane region" description="Helical" evidence="2">
    <location>
        <begin position="15"/>
        <end position="34"/>
    </location>
</feature>
<keyword evidence="2" id="KW-1133">Transmembrane helix</keyword>
<protein>
    <submittedName>
        <fullName evidence="3">Uncharacterized protein</fullName>
    </submittedName>
</protein>
<comment type="caution">
    <text evidence="3">The sequence shown here is derived from an EMBL/GenBank/DDBJ whole genome shotgun (WGS) entry which is preliminary data.</text>
</comment>
<dbReference type="EMBL" id="JADGJH010005704">
    <property type="protein sequence ID" value="KAJ3079583.1"/>
    <property type="molecule type" value="Genomic_DNA"/>
</dbReference>
<evidence type="ECO:0000313" key="3">
    <source>
        <dbReference type="EMBL" id="KAJ3079583.1"/>
    </source>
</evidence>
<accession>A0AAD5X701</accession>
<evidence type="ECO:0000256" key="1">
    <source>
        <dbReference type="SAM" id="MobiDB-lite"/>
    </source>
</evidence>
<keyword evidence="4" id="KW-1185">Reference proteome</keyword>
<sequence length="234" mass="25592">NKNVFAWRGSSFSEFAWLGRIFMVWLVWGAAVLGGQLTGINKVQNVAFFRIDDIDFGTRDTVEKRTKELEEDGKHPGRVVEDAEGETLGIVGGEDVQILEGGGEGRGVGTVNVFVVDDETQPVDVFGHAADGELEVEDGEADGRVDGRGGRARVARHEKQQRAAAAVEARHERAAGRRLELDVGRADGVGPVRRAPRERRTQPREAAARVPPRRPQEPHHARAVGPRSQPCREA</sequence>
<feature type="compositionally biased region" description="Basic and acidic residues" evidence="1">
    <location>
        <begin position="173"/>
        <end position="185"/>
    </location>
</feature>
<feature type="compositionally biased region" description="Basic and acidic residues" evidence="1">
    <location>
        <begin position="198"/>
        <end position="207"/>
    </location>
</feature>
<evidence type="ECO:0000313" key="4">
    <source>
        <dbReference type="Proteomes" id="UP001211907"/>
    </source>
</evidence>
<feature type="region of interest" description="Disordered" evidence="1">
    <location>
        <begin position="140"/>
        <end position="159"/>
    </location>
</feature>
<organism evidence="3 4">
    <name type="scientific">Physocladia obscura</name>
    <dbReference type="NCBI Taxonomy" id="109957"/>
    <lineage>
        <taxon>Eukaryota</taxon>
        <taxon>Fungi</taxon>
        <taxon>Fungi incertae sedis</taxon>
        <taxon>Chytridiomycota</taxon>
        <taxon>Chytridiomycota incertae sedis</taxon>
        <taxon>Chytridiomycetes</taxon>
        <taxon>Chytridiales</taxon>
        <taxon>Chytriomycetaceae</taxon>
        <taxon>Physocladia</taxon>
    </lineage>
</organism>
<proteinExistence type="predicted"/>
<feature type="non-terminal residue" evidence="3">
    <location>
        <position position="1"/>
    </location>
</feature>
<gene>
    <name evidence="3" type="ORF">HK100_010386</name>
</gene>
<evidence type="ECO:0000256" key="2">
    <source>
        <dbReference type="SAM" id="Phobius"/>
    </source>
</evidence>
<keyword evidence="2" id="KW-0812">Transmembrane</keyword>
<feature type="region of interest" description="Disordered" evidence="1">
    <location>
        <begin position="173"/>
        <end position="234"/>
    </location>
</feature>
<reference evidence="3" key="1">
    <citation type="submission" date="2020-05" db="EMBL/GenBank/DDBJ databases">
        <title>Phylogenomic resolution of chytrid fungi.</title>
        <authorList>
            <person name="Stajich J.E."/>
            <person name="Amses K."/>
            <person name="Simmons R."/>
            <person name="Seto K."/>
            <person name="Myers J."/>
            <person name="Bonds A."/>
            <person name="Quandt C.A."/>
            <person name="Barry K."/>
            <person name="Liu P."/>
            <person name="Grigoriev I."/>
            <person name="Longcore J.E."/>
            <person name="James T.Y."/>
        </authorList>
    </citation>
    <scope>NUCLEOTIDE SEQUENCE</scope>
    <source>
        <strain evidence="3">JEL0513</strain>
    </source>
</reference>
<dbReference type="Proteomes" id="UP001211907">
    <property type="component" value="Unassembled WGS sequence"/>
</dbReference>
<name>A0AAD5X701_9FUNG</name>
<dbReference type="AlphaFoldDB" id="A0AAD5X701"/>
<keyword evidence="2" id="KW-0472">Membrane</keyword>
<feature type="compositionally biased region" description="Basic and acidic residues" evidence="1">
    <location>
        <begin position="141"/>
        <end position="159"/>
    </location>
</feature>